<proteinExistence type="predicted"/>
<protein>
    <submittedName>
        <fullName evidence="2">FUSC family protein</fullName>
    </submittedName>
</protein>
<keyword evidence="3" id="KW-1185">Reference proteome</keyword>
<keyword evidence="1" id="KW-1133">Transmembrane helix</keyword>
<evidence type="ECO:0000256" key="1">
    <source>
        <dbReference type="SAM" id="Phobius"/>
    </source>
</evidence>
<evidence type="ECO:0000313" key="2">
    <source>
        <dbReference type="EMBL" id="WAC02152.1"/>
    </source>
</evidence>
<gene>
    <name evidence="2" type="ORF">N7U66_20645</name>
</gene>
<feature type="transmembrane region" description="Helical" evidence="1">
    <location>
        <begin position="21"/>
        <end position="41"/>
    </location>
</feature>
<evidence type="ECO:0000313" key="3">
    <source>
        <dbReference type="Proteomes" id="UP001164705"/>
    </source>
</evidence>
<reference evidence="2" key="1">
    <citation type="submission" date="2022-11" db="EMBL/GenBank/DDBJ databases">
        <title>Lacinutrix neustonica HL-RS19T sp. nov., isolated from the surface microlayer sample of brackish Lake Shihwa.</title>
        <authorList>
            <person name="Choi J.Y."/>
            <person name="Hwang C.Y."/>
        </authorList>
    </citation>
    <scope>NUCLEOTIDE SEQUENCE</scope>
    <source>
        <strain evidence="2">HL-RS19</strain>
    </source>
</reference>
<sequence length="84" mass="9660">MNKKELNKLTDEDLLKESKKIKTTQIIDATLIGVLIGILIYSITAGNFSYFFGIILLYAVYKLSNKNEYKKSEIDSLLKERNLK</sequence>
<accession>A0A9E8MV50</accession>
<organism evidence="2 3">
    <name type="scientific">Lacinutrix neustonica</name>
    <dbReference type="NCBI Taxonomy" id="2980107"/>
    <lineage>
        <taxon>Bacteria</taxon>
        <taxon>Pseudomonadati</taxon>
        <taxon>Bacteroidota</taxon>
        <taxon>Flavobacteriia</taxon>
        <taxon>Flavobacteriales</taxon>
        <taxon>Flavobacteriaceae</taxon>
        <taxon>Lacinutrix</taxon>
    </lineage>
</organism>
<keyword evidence="1" id="KW-0812">Transmembrane</keyword>
<keyword evidence="1" id="KW-0472">Membrane</keyword>
<dbReference type="KEGG" id="lnu:N7U66_20645"/>
<dbReference type="Proteomes" id="UP001164705">
    <property type="component" value="Chromosome"/>
</dbReference>
<dbReference type="RefSeq" id="WP_267676748.1">
    <property type="nucleotide sequence ID" value="NZ_CP113088.1"/>
</dbReference>
<name>A0A9E8MV50_9FLAO</name>
<dbReference type="EMBL" id="CP113088">
    <property type="protein sequence ID" value="WAC02152.1"/>
    <property type="molecule type" value="Genomic_DNA"/>
</dbReference>
<dbReference type="AlphaFoldDB" id="A0A9E8MV50"/>